<dbReference type="PANTHER" id="PTHR43581">
    <property type="entry name" value="ATP/GTP PHOSPHATASE"/>
    <property type="match status" value="1"/>
</dbReference>
<proteinExistence type="predicted"/>
<evidence type="ECO:0000256" key="2">
    <source>
        <dbReference type="ARBA" id="ARBA00022840"/>
    </source>
</evidence>
<dbReference type="EMBL" id="CP029288">
    <property type="protein sequence ID" value="AWR96254.1"/>
    <property type="molecule type" value="Genomic_DNA"/>
</dbReference>
<accession>A0A2U9IK05</accession>
<sequence length="488" mass="57207">MEVAVYCGMKSWVNICDKIPENYARLDYNMIGKWLDKGGKGRYLIFGTDIIPYTAYEFPKKQIDETLLFKFLKDGGTVIWSGDIPFYYIQEHYQEYYVVKPNRNNLPIKYEIYNFEVNSVAFYGNEIRNTVVGELLEYKPSDSWRPLVFTKEIPNDLILISYKFDEKDSSKIYVPAWIYKYGKGRFVRVYDSQYVDANYVFSLPKRLDDLEEGIKLRNFRRFKDFTVKLPKSKVLIIVGDNNVGKTSLLEAIALASGDEENVKRIETYRTLSQKVSETLSLKFDDNTVIEVYINNKYSMRRGDNVISSLSNVSIIFPTINMLETSPDSRLFRDIIQYLEKFDKNIFYLYENASDQHIHILYKDRTDVRISDVGQGYRTLIRLLMILTAKNPEILLIDDMEAFALHPDLLEKVFELLLSLDNTRIIITTQSGDVIYYSMKAAMKLNKEKEVLYLLLGDEDYEFMNAEEVHDILPYEDIRFTALMKRVKK</sequence>
<name>A0A2U9IK05_9CREN</name>
<keyword evidence="1" id="KW-0547">Nucleotide-binding</keyword>
<dbReference type="GO" id="GO:0006302">
    <property type="term" value="P:double-strand break repair"/>
    <property type="evidence" value="ECO:0007669"/>
    <property type="project" value="InterPro"/>
</dbReference>
<keyword evidence="5" id="KW-1185">Reference proteome</keyword>
<evidence type="ECO:0000256" key="1">
    <source>
        <dbReference type="ARBA" id="ARBA00022741"/>
    </source>
</evidence>
<dbReference type="RefSeq" id="WP_110379144.1">
    <property type="nucleotide sequence ID" value="NZ_CP029288.2"/>
</dbReference>
<organism evidence="4 5">
    <name type="scientific">Acidianus sulfidivorans JP7</name>
    <dbReference type="NCBI Taxonomy" id="619593"/>
    <lineage>
        <taxon>Archaea</taxon>
        <taxon>Thermoproteota</taxon>
        <taxon>Thermoprotei</taxon>
        <taxon>Sulfolobales</taxon>
        <taxon>Sulfolobaceae</taxon>
        <taxon>Acidianus</taxon>
    </lineage>
</organism>
<dbReference type="KEGG" id="asul:DFR86_00975"/>
<dbReference type="InterPro" id="IPR003439">
    <property type="entry name" value="ABC_transporter-like_ATP-bd"/>
</dbReference>
<dbReference type="PANTHER" id="PTHR43581:SF4">
    <property type="entry name" value="ATP_GTP PHOSPHATASE"/>
    <property type="match status" value="1"/>
</dbReference>
<dbReference type="PROSITE" id="PS50893">
    <property type="entry name" value="ABC_TRANSPORTER_2"/>
    <property type="match status" value="1"/>
</dbReference>
<feature type="domain" description="ABC transporter" evidence="3">
    <location>
        <begin position="205"/>
        <end position="480"/>
    </location>
</feature>
<dbReference type="AlphaFoldDB" id="A0A2U9IK05"/>
<dbReference type="Proteomes" id="UP000248410">
    <property type="component" value="Chromosome"/>
</dbReference>
<dbReference type="GO" id="GO:0016887">
    <property type="term" value="F:ATP hydrolysis activity"/>
    <property type="evidence" value="ECO:0007669"/>
    <property type="project" value="InterPro"/>
</dbReference>
<dbReference type="InterPro" id="IPR003593">
    <property type="entry name" value="AAA+_ATPase"/>
</dbReference>
<dbReference type="SMART" id="SM00382">
    <property type="entry name" value="AAA"/>
    <property type="match status" value="1"/>
</dbReference>
<evidence type="ECO:0000313" key="5">
    <source>
        <dbReference type="Proteomes" id="UP000248410"/>
    </source>
</evidence>
<evidence type="ECO:0000313" key="4">
    <source>
        <dbReference type="EMBL" id="AWR96254.1"/>
    </source>
</evidence>
<gene>
    <name evidence="4" type="ORF">DFR86_00975</name>
</gene>
<dbReference type="GO" id="GO:0005524">
    <property type="term" value="F:ATP binding"/>
    <property type="evidence" value="ECO:0007669"/>
    <property type="project" value="UniProtKB-KW"/>
</dbReference>
<dbReference type="InterPro" id="IPR038729">
    <property type="entry name" value="Rad50/SbcC_AAA"/>
</dbReference>
<evidence type="ECO:0000259" key="3">
    <source>
        <dbReference type="PROSITE" id="PS50893"/>
    </source>
</evidence>
<dbReference type="InterPro" id="IPR051396">
    <property type="entry name" value="Bact_Antivir_Def_Nuclease"/>
</dbReference>
<keyword evidence="2" id="KW-0067">ATP-binding</keyword>
<dbReference type="OrthoDB" id="25344at2157"/>
<reference evidence="4 5" key="1">
    <citation type="submission" date="2018-05" db="EMBL/GenBank/DDBJ databases">
        <title>Complete Genome Sequences of Extremely Thermoacidophilic, Metal-Mobilizing Type-Strain Members of the Archaeal Family Sulfolobaceae: Acidianus brierleyi DSM-1651T, Acidianus sulfidivorans DSM-18786T, Metallosphaera hakonensis DSM-7519T, and Metallosphaera prunae DSM-10039T.</title>
        <authorList>
            <person name="Counts J.A."/>
            <person name="Kelly R.M."/>
        </authorList>
    </citation>
    <scope>NUCLEOTIDE SEQUENCE [LARGE SCALE GENOMIC DNA]</scope>
    <source>
        <strain evidence="4 5">JP7</strain>
    </source>
</reference>
<dbReference type="InterPro" id="IPR027417">
    <property type="entry name" value="P-loop_NTPase"/>
</dbReference>
<protein>
    <recommendedName>
        <fullName evidence="3">ABC transporter domain-containing protein</fullName>
    </recommendedName>
</protein>
<dbReference type="Gene3D" id="3.40.50.300">
    <property type="entry name" value="P-loop containing nucleotide triphosphate hydrolases"/>
    <property type="match status" value="2"/>
</dbReference>
<dbReference type="Pfam" id="PF13476">
    <property type="entry name" value="AAA_23"/>
    <property type="match status" value="1"/>
</dbReference>
<dbReference type="GeneID" id="36836498"/>
<dbReference type="SUPFAM" id="SSF52540">
    <property type="entry name" value="P-loop containing nucleoside triphosphate hydrolases"/>
    <property type="match status" value="1"/>
</dbReference>